<dbReference type="GO" id="GO:0030686">
    <property type="term" value="C:90S preribosome"/>
    <property type="evidence" value="ECO:0007669"/>
    <property type="project" value="TreeGrafter"/>
</dbReference>
<evidence type="ECO:0000259" key="3">
    <source>
        <dbReference type="Pfam" id="PF09073"/>
    </source>
</evidence>
<dbReference type="GO" id="GO:0030490">
    <property type="term" value="P:maturation of SSU-rRNA"/>
    <property type="evidence" value="ECO:0007669"/>
    <property type="project" value="TreeGrafter"/>
</dbReference>
<feature type="region of interest" description="Disordered" evidence="2">
    <location>
        <begin position="150"/>
        <end position="234"/>
    </location>
</feature>
<evidence type="ECO:0000313" key="4">
    <source>
        <dbReference type="EMBL" id="KIL67805.1"/>
    </source>
</evidence>
<keyword evidence="1" id="KW-0175">Coiled coil</keyword>
<dbReference type="InParanoid" id="A0A0C2SWF9"/>
<feature type="region of interest" description="Disordered" evidence="2">
    <location>
        <begin position="269"/>
        <end position="385"/>
    </location>
</feature>
<organism evidence="4 5">
    <name type="scientific">Amanita muscaria (strain Koide BX008)</name>
    <dbReference type="NCBI Taxonomy" id="946122"/>
    <lineage>
        <taxon>Eukaryota</taxon>
        <taxon>Fungi</taxon>
        <taxon>Dikarya</taxon>
        <taxon>Basidiomycota</taxon>
        <taxon>Agaricomycotina</taxon>
        <taxon>Agaricomycetes</taxon>
        <taxon>Agaricomycetidae</taxon>
        <taxon>Agaricales</taxon>
        <taxon>Pluteineae</taxon>
        <taxon>Amanitaceae</taxon>
        <taxon>Amanita</taxon>
    </lineage>
</organism>
<dbReference type="Pfam" id="PF09073">
    <property type="entry name" value="BUD22"/>
    <property type="match status" value="1"/>
</dbReference>
<protein>
    <recommendedName>
        <fullName evidence="3">Bud22 domain-containing protein</fullName>
    </recommendedName>
</protein>
<dbReference type="OrthoDB" id="3364872at2759"/>
<dbReference type="STRING" id="946122.A0A0C2SWF9"/>
<name>A0A0C2SWF9_AMAMK</name>
<sequence length="385" mass="43487">MDVAPRGVKRKRNASDDVCSTIRRKLHHELREVHKATKKAKSFEVRKMIKRLKFPRSRGTDTSELEDLKTQLLVLKHLDVEIVGNTAFKTKICKRKQLYSNEHVKVALEEEIGSDILALAQPGTPAYRAQSKLLSSKNLAERVTSAVQAMQLKVSPQDREQMTRPTEGQEGQLGVAHSESELEGDDESASGAGTEDENDNIGDVDEEWESGTVEETDAASSTDEEDTHGNEKNVATKLSRAHSTFLPSLAVGFVPGDSDDPDLEAEAKIAEVDKQKNRRGQRARRAIWEKKYGRNANHKKKELEQQKLRKQQVKKHIDSKRQNNQHEHVMRRDTNADMKRGQKPAEPPTSRANERPLHPSWEAKKRLKEQSVSHIVPSQGKKIVF</sequence>
<dbReference type="AlphaFoldDB" id="A0A0C2SWF9"/>
<reference evidence="4 5" key="1">
    <citation type="submission" date="2014-04" db="EMBL/GenBank/DDBJ databases">
        <title>Evolutionary Origins and Diversification of the Mycorrhizal Mutualists.</title>
        <authorList>
            <consortium name="DOE Joint Genome Institute"/>
            <consortium name="Mycorrhizal Genomics Consortium"/>
            <person name="Kohler A."/>
            <person name="Kuo A."/>
            <person name="Nagy L.G."/>
            <person name="Floudas D."/>
            <person name="Copeland A."/>
            <person name="Barry K.W."/>
            <person name="Cichocki N."/>
            <person name="Veneault-Fourrey C."/>
            <person name="LaButti K."/>
            <person name="Lindquist E.A."/>
            <person name="Lipzen A."/>
            <person name="Lundell T."/>
            <person name="Morin E."/>
            <person name="Murat C."/>
            <person name="Riley R."/>
            <person name="Ohm R."/>
            <person name="Sun H."/>
            <person name="Tunlid A."/>
            <person name="Henrissat B."/>
            <person name="Grigoriev I.V."/>
            <person name="Hibbett D.S."/>
            <person name="Martin F."/>
        </authorList>
    </citation>
    <scope>NUCLEOTIDE SEQUENCE [LARGE SCALE GENOMIC DNA]</scope>
    <source>
        <strain evidence="4 5">Koide BX008</strain>
    </source>
</reference>
<dbReference type="Proteomes" id="UP000054549">
    <property type="component" value="Unassembled WGS sequence"/>
</dbReference>
<evidence type="ECO:0000256" key="2">
    <source>
        <dbReference type="SAM" id="MobiDB-lite"/>
    </source>
</evidence>
<dbReference type="HOGENOM" id="CLU_029647_1_0_1"/>
<dbReference type="InterPro" id="IPR015158">
    <property type="entry name" value="Bud22_dom"/>
</dbReference>
<keyword evidence="5" id="KW-1185">Reference proteome</keyword>
<feature type="compositionally biased region" description="Basic residues" evidence="2">
    <location>
        <begin position="276"/>
        <end position="285"/>
    </location>
</feature>
<gene>
    <name evidence="4" type="ORF">M378DRAFT_158995</name>
</gene>
<accession>A0A0C2SWF9</accession>
<evidence type="ECO:0000313" key="5">
    <source>
        <dbReference type="Proteomes" id="UP000054549"/>
    </source>
</evidence>
<feature type="compositionally biased region" description="Basic and acidic residues" evidence="2">
    <location>
        <begin position="315"/>
        <end position="340"/>
    </location>
</feature>
<dbReference type="InterPro" id="IPR037393">
    <property type="entry name" value="Bud22/SRFB1"/>
</dbReference>
<feature type="compositionally biased region" description="Basic and acidic residues" evidence="2">
    <location>
        <begin position="352"/>
        <end position="371"/>
    </location>
</feature>
<dbReference type="FunCoup" id="A0A0C2SWF9">
    <property type="interactions" value="103"/>
</dbReference>
<dbReference type="PANTHER" id="PTHR23325">
    <property type="entry name" value="SERUM RESPONSE FACTOR-BINDING"/>
    <property type="match status" value="1"/>
</dbReference>
<feature type="domain" description="Bud22" evidence="3">
    <location>
        <begin position="26"/>
        <end position="385"/>
    </location>
</feature>
<evidence type="ECO:0000256" key="1">
    <source>
        <dbReference type="ARBA" id="ARBA00023054"/>
    </source>
</evidence>
<feature type="compositionally biased region" description="Acidic residues" evidence="2">
    <location>
        <begin position="181"/>
        <end position="226"/>
    </location>
</feature>
<dbReference type="GO" id="GO:0005634">
    <property type="term" value="C:nucleus"/>
    <property type="evidence" value="ECO:0007669"/>
    <property type="project" value="TreeGrafter"/>
</dbReference>
<dbReference type="PANTHER" id="PTHR23325:SF1">
    <property type="entry name" value="SERUM RESPONSE FACTOR-BINDING PROTEIN 1"/>
    <property type="match status" value="1"/>
</dbReference>
<dbReference type="EMBL" id="KN818230">
    <property type="protein sequence ID" value="KIL67805.1"/>
    <property type="molecule type" value="Genomic_DNA"/>
</dbReference>
<proteinExistence type="predicted"/>